<dbReference type="Proteomes" id="UP000177354">
    <property type="component" value="Unassembled WGS sequence"/>
</dbReference>
<evidence type="ECO:0000313" key="2">
    <source>
        <dbReference type="EMBL" id="OGG07796.1"/>
    </source>
</evidence>
<protein>
    <recommendedName>
        <fullName evidence="4">Laminin G domain-containing protein</fullName>
    </recommendedName>
</protein>
<reference evidence="2 3" key="1">
    <citation type="journal article" date="2016" name="Nat. Commun.">
        <title>Thousands of microbial genomes shed light on interconnected biogeochemical processes in an aquifer system.</title>
        <authorList>
            <person name="Anantharaman K."/>
            <person name="Brown C.T."/>
            <person name="Hug L.A."/>
            <person name="Sharon I."/>
            <person name="Castelle C.J."/>
            <person name="Probst A.J."/>
            <person name="Thomas B.C."/>
            <person name="Singh A."/>
            <person name="Wilkins M.J."/>
            <person name="Karaoz U."/>
            <person name="Brodie E.L."/>
            <person name="Williams K.H."/>
            <person name="Hubbard S.S."/>
            <person name="Banfield J.F."/>
        </authorList>
    </citation>
    <scope>NUCLEOTIDE SEQUENCE [LARGE SCALE GENOMIC DNA]</scope>
</reference>
<gene>
    <name evidence="2" type="ORF">A2777_02750</name>
</gene>
<comment type="caution">
    <text evidence="2">The sequence shown here is derived from an EMBL/GenBank/DDBJ whole genome shotgun (WGS) entry which is preliminary data.</text>
</comment>
<accession>A0A1F5Z5T1</accession>
<organism evidence="2 3">
    <name type="scientific">Candidatus Gottesmanbacteria bacterium RIFCSPHIGHO2_01_FULL_40_15</name>
    <dbReference type="NCBI Taxonomy" id="1798376"/>
    <lineage>
        <taxon>Bacteria</taxon>
        <taxon>Candidatus Gottesmaniibacteriota</taxon>
    </lineage>
</organism>
<sequence length="301" mass="33032">MKHFILFFLLLMLILFSSKSTLAAPVGNQIIFNGGYIQAQTTQPVSPQSISFEVFIKPKYISGIRHILTVGSSQDGRVNYQIGINGGSLSLRYLFNGSSLRVITSGNLEANIWQHIGISISPSSTKLFINGTPVKTSDGATGLPPVGNDIYAGSNISPNIFSKDFYLGEMDQLRISTGEINIGANWQNGLYNSNLPVNQSTQLMWNFDQPRGEISAIDSSGKNITGILTGNDAKIHYYGTIPTPTKYILPTLPPIERITFPTLPVFNTGQTTVNPGQIMPVPAQEWFDRFNVSGYHRPQFP</sequence>
<evidence type="ECO:0008006" key="4">
    <source>
        <dbReference type="Google" id="ProtNLM"/>
    </source>
</evidence>
<evidence type="ECO:0000256" key="1">
    <source>
        <dbReference type="SAM" id="SignalP"/>
    </source>
</evidence>
<evidence type="ECO:0000313" key="3">
    <source>
        <dbReference type="Proteomes" id="UP000177354"/>
    </source>
</evidence>
<proteinExistence type="predicted"/>
<dbReference type="Gene3D" id="2.60.120.200">
    <property type="match status" value="1"/>
</dbReference>
<name>A0A1F5Z5T1_9BACT</name>
<dbReference type="AlphaFoldDB" id="A0A1F5Z5T1"/>
<dbReference type="InterPro" id="IPR013320">
    <property type="entry name" value="ConA-like_dom_sf"/>
</dbReference>
<dbReference type="SUPFAM" id="SSF49899">
    <property type="entry name" value="Concanavalin A-like lectins/glucanases"/>
    <property type="match status" value="1"/>
</dbReference>
<keyword evidence="1" id="KW-0732">Signal</keyword>
<feature type="signal peptide" evidence="1">
    <location>
        <begin position="1"/>
        <end position="23"/>
    </location>
</feature>
<dbReference type="Pfam" id="PF13385">
    <property type="entry name" value="Laminin_G_3"/>
    <property type="match status" value="1"/>
</dbReference>
<feature type="chain" id="PRO_5009522815" description="Laminin G domain-containing protein" evidence="1">
    <location>
        <begin position="24"/>
        <end position="301"/>
    </location>
</feature>
<dbReference type="EMBL" id="MFJF01000009">
    <property type="protein sequence ID" value="OGG07796.1"/>
    <property type="molecule type" value="Genomic_DNA"/>
</dbReference>